<organism evidence="1 2">
    <name type="scientific">Clostridium saudiense</name>
    <dbReference type="NCBI Taxonomy" id="1414720"/>
    <lineage>
        <taxon>Bacteria</taxon>
        <taxon>Bacillati</taxon>
        <taxon>Bacillota</taxon>
        <taxon>Clostridia</taxon>
        <taxon>Eubacteriales</taxon>
        <taxon>Clostridiaceae</taxon>
        <taxon>Clostridium</taxon>
    </lineage>
</organism>
<comment type="caution">
    <text evidence="1">The sequence shown here is derived from an EMBL/GenBank/DDBJ whole genome shotgun (WGS) entry which is preliminary data.</text>
</comment>
<name>A0ABS2FD22_9CLOT</name>
<keyword evidence="2" id="KW-1185">Reference proteome</keyword>
<reference evidence="1 2" key="1">
    <citation type="journal article" date="2021" name="Sci. Rep.">
        <title>The distribution of antibiotic resistance genes in chicken gut microbiota commensals.</title>
        <authorList>
            <person name="Juricova H."/>
            <person name="Matiasovicova J."/>
            <person name="Kubasova T."/>
            <person name="Cejkova D."/>
            <person name="Rychlik I."/>
        </authorList>
    </citation>
    <scope>NUCLEOTIDE SEQUENCE [LARGE SCALE GENOMIC DNA]</scope>
    <source>
        <strain evidence="1 2">An435</strain>
    </source>
</reference>
<evidence type="ECO:0000313" key="2">
    <source>
        <dbReference type="Proteomes" id="UP000767334"/>
    </source>
</evidence>
<evidence type="ECO:0000313" key="1">
    <source>
        <dbReference type="EMBL" id="MBM6818211.1"/>
    </source>
</evidence>
<dbReference type="EMBL" id="JACJLL010000008">
    <property type="protein sequence ID" value="MBM6818211.1"/>
    <property type="molecule type" value="Genomic_DNA"/>
</dbReference>
<accession>A0ABS2FD22</accession>
<dbReference type="RefSeq" id="WP_204571836.1">
    <property type="nucleotide sequence ID" value="NZ_JACJLL010000008.1"/>
</dbReference>
<proteinExistence type="predicted"/>
<sequence>MNCTNKKYDKKELEEIRRRYQKVLDGLKTATYISEEQAKNELKKRKKNG</sequence>
<dbReference type="Proteomes" id="UP000767334">
    <property type="component" value="Unassembled WGS sequence"/>
</dbReference>
<gene>
    <name evidence="1" type="ORF">H6A19_02460</name>
</gene>
<protein>
    <submittedName>
        <fullName evidence="1">Uncharacterized protein</fullName>
    </submittedName>
</protein>